<reference evidence="1 2" key="1">
    <citation type="submission" date="2019-08" db="EMBL/GenBank/DDBJ databases">
        <title>Phlebobacter frassis gen. nov. sp. nov., a new member of family Sphingobacteriaceae isolated from sand fly rearing media.</title>
        <authorList>
            <person name="Kakumanu M.L."/>
            <person name="Marayati B.F."/>
            <person name="Wada-Katsumata A."/>
            <person name="Wasserberg G."/>
            <person name="Schal C."/>
            <person name="Apperson C.S."/>
            <person name="Ponnusamy L."/>
        </authorList>
    </citation>
    <scope>NUCLEOTIDE SEQUENCE [LARGE SCALE GENOMIC DNA]</scope>
    <source>
        <strain evidence="1 2">SSI9</strain>
    </source>
</reference>
<dbReference type="AlphaFoldDB" id="A0A5D4H6R8"/>
<dbReference type="Proteomes" id="UP000322362">
    <property type="component" value="Unassembled WGS sequence"/>
</dbReference>
<organism evidence="1 2">
    <name type="scientific">Sphingobacterium phlebotomi</name>
    <dbReference type="NCBI Taxonomy" id="2605433"/>
    <lineage>
        <taxon>Bacteria</taxon>
        <taxon>Pseudomonadati</taxon>
        <taxon>Bacteroidota</taxon>
        <taxon>Sphingobacteriia</taxon>
        <taxon>Sphingobacteriales</taxon>
        <taxon>Sphingobacteriaceae</taxon>
        <taxon>Sphingobacterium</taxon>
    </lineage>
</organism>
<accession>A0A5D4H6R8</accession>
<sequence length="364" mass="42402">MATDTIILTRKVQVFVDCDDKEKRAAYFKKLFTWQDLVYRGSNLVLTHQYIQENIKDFIYLKEDIKVKLAGNAKDPEGILNTSRMNTTYKVLSRYFKGEIPSDILSNINMSLNKTFNSDRSAYWKGEKSLRNFKKTMPIPFSGKQIKLSNDEKGRDFKFNLFKIPFRTYLGKDRSDKRVLLQRALVGQIKICASSLQMVKGKLFLLMALELPKKDHDLKEHVIAEASLSVEYPITIQINKEQFQIGNKEEFLYRRMAIQAARHRIQKAAAFNKGGKGRKKKLKSLEHFDKKEKSYVDNRLHLYSRRLIDICVKSQAGTLLLVNQTNKEEVAKDDEFLLRNWSYYGLVEKIKYKAEMAGINLIIE</sequence>
<name>A0A5D4H6R8_9SPHI</name>
<proteinExistence type="predicted"/>
<gene>
    <name evidence="1" type="ORF">FXV77_11105</name>
</gene>
<keyword evidence="2" id="KW-1185">Reference proteome</keyword>
<dbReference type="RefSeq" id="WP_148919298.1">
    <property type="nucleotide sequence ID" value="NZ_VTAV01000006.1"/>
</dbReference>
<evidence type="ECO:0000313" key="2">
    <source>
        <dbReference type="Proteomes" id="UP000322362"/>
    </source>
</evidence>
<dbReference type="EMBL" id="VTAV01000006">
    <property type="protein sequence ID" value="TYR35982.1"/>
    <property type="molecule type" value="Genomic_DNA"/>
</dbReference>
<protein>
    <recommendedName>
        <fullName evidence="3">Transposase</fullName>
    </recommendedName>
</protein>
<evidence type="ECO:0008006" key="3">
    <source>
        <dbReference type="Google" id="ProtNLM"/>
    </source>
</evidence>
<comment type="caution">
    <text evidence="1">The sequence shown here is derived from an EMBL/GenBank/DDBJ whole genome shotgun (WGS) entry which is preliminary data.</text>
</comment>
<evidence type="ECO:0000313" key="1">
    <source>
        <dbReference type="EMBL" id="TYR35982.1"/>
    </source>
</evidence>